<evidence type="ECO:0000313" key="3">
    <source>
        <dbReference type="EMBL" id="GAA1760176.1"/>
    </source>
</evidence>
<evidence type="ECO:0000313" key="4">
    <source>
        <dbReference type="Proteomes" id="UP001500506"/>
    </source>
</evidence>
<evidence type="ECO:0008006" key="5">
    <source>
        <dbReference type="Google" id="ProtNLM"/>
    </source>
</evidence>
<comment type="caution">
    <text evidence="3">The sequence shown here is derived from an EMBL/GenBank/DDBJ whole genome shotgun (WGS) entry which is preliminary data.</text>
</comment>
<evidence type="ECO:0000256" key="1">
    <source>
        <dbReference type="SAM" id="MobiDB-lite"/>
    </source>
</evidence>
<dbReference type="Proteomes" id="UP001500506">
    <property type="component" value="Unassembled WGS sequence"/>
</dbReference>
<dbReference type="EMBL" id="BAAANH010000004">
    <property type="protein sequence ID" value="GAA1760176.1"/>
    <property type="molecule type" value="Genomic_DNA"/>
</dbReference>
<feature type="transmembrane region" description="Helical" evidence="2">
    <location>
        <begin position="79"/>
        <end position="98"/>
    </location>
</feature>
<reference evidence="4" key="1">
    <citation type="journal article" date="2019" name="Int. J. Syst. Evol. Microbiol.">
        <title>The Global Catalogue of Microorganisms (GCM) 10K type strain sequencing project: providing services to taxonomists for standard genome sequencing and annotation.</title>
        <authorList>
            <consortium name="The Broad Institute Genomics Platform"/>
            <consortium name="The Broad Institute Genome Sequencing Center for Infectious Disease"/>
            <person name="Wu L."/>
            <person name="Ma J."/>
        </authorList>
    </citation>
    <scope>NUCLEOTIDE SEQUENCE [LARGE SCALE GENOMIC DNA]</scope>
    <source>
        <strain evidence="4">JCM 14319</strain>
    </source>
</reference>
<sequence>MTAATDATAPRPSGRNAKARERNLSRVQARVASQQARADFATTLNALEDKLNVPKQVGIRVDRAKTSLRAFYDEQPGPAIAAAVGIVAAVGVGVWLIVRATVKD</sequence>
<keyword evidence="2" id="KW-0472">Membrane</keyword>
<accession>A0ABP4WQ99</accession>
<keyword evidence="4" id="KW-1185">Reference proteome</keyword>
<evidence type="ECO:0000256" key="2">
    <source>
        <dbReference type="SAM" id="Phobius"/>
    </source>
</evidence>
<keyword evidence="2" id="KW-0812">Transmembrane</keyword>
<dbReference type="RefSeq" id="WP_232497885.1">
    <property type="nucleotide sequence ID" value="NZ_BAAANH010000004.1"/>
</dbReference>
<proteinExistence type="predicted"/>
<keyword evidence="2" id="KW-1133">Transmembrane helix</keyword>
<organism evidence="3 4">
    <name type="scientific">Agromyces humatus</name>
    <dbReference type="NCBI Taxonomy" id="279573"/>
    <lineage>
        <taxon>Bacteria</taxon>
        <taxon>Bacillati</taxon>
        <taxon>Actinomycetota</taxon>
        <taxon>Actinomycetes</taxon>
        <taxon>Micrococcales</taxon>
        <taxon>Microbacteriaceae</taxon>
        <taxon>Agromyces</taxon>
    </lineage>
</organism>
<feature type="region of interest" description="Disordered" evidence="1">
    <location>
        <begin position="1"/>
        <end position="25"/>
    </location>
</feature>
<gene>
    <name evidence="3" type="ORF">GCM10009747_19010</name>
</gene>
<protein>
    <recommendedName>
        <fullName evidence="5">DUF3618 domain-containing protein</fullName>
    </recommendedName>
</protein>
<name>A0ABP4WQ99_9MICO</name>